<organism evidence="2 3">
    <name type="scientific">Burkholderia ubonensis</name>
    <dbReference type="NCBI Taxonomy" id="101571"/>
    <lineage>
        <taxon>Bacteria</taxon>
        <taxon>Pseudomonadati</taxon>
        <taxon>Pseudomonadota</taxon>
        <taxon>Betaproteobacteria</taxon>
        <taxon>Burkholderiales</taxon>
        <taxon>Burkholderiaceae</taxon>
        <taxon>Burkholderia</taxon>
        <taxon>Burkholderia cepacia complex</taxon>
    </lineage>
</organism>
<feature type="region of interest" description="Disordered" evidence="1">
    <location>
        <begin position="100"/>
        <end position="121"/>
    </location>
</feature>
<accession>A0AAW3N8Q4</accession>
<dbReference type="EMBL" id="LPDO01000117">
    <property type="protein sequence ID" value="KVT47061.1"/>
    <property type="molecule type" value="Genomic_DNA"/>
</dbReference>
<comment type="caution">
    <text evidence="2">The sequence shown here is derived from an EMBL/GenBank/DDBJ whole genome shotgun (WGS) entry which is preliminary data.</text>
</comment>
<name>A0AAW3N8Q4_9BURK</name>
<reference evidence="2 3" key="1">
    <citation type="submission" date="2015-11" db="EMBL/GenBank/DDBJ databases">
        <title>Expanding the genomic diversity of Burkholderia species for the development of highly accurate diagnostics.</title>
        <authorList>
            <person name="Sahl J."/>
            <person name="Keim P."/>
            <person name="Wagner D."/>
        </authorList>
    </citation>
    <scope>NUCLEOTIDE SEQUENCE [LARGE SCALE GENOMIC DNA]</scope>
    <source>
        <strain evidence="2 3">MSMB1137WGS</strain>
    </source>
</reference>
<evidence type="ECO:0000313" key="3">
    <source>
        <dbReference type="Proteomes" id="UP000056732"/>
    </source>
</evidence>
<gene>
    <name evidence="2" type="ORF">WK53_13735</name>
</gene>
<dbReference type="AlphaFoldDB" id="A0AAW3N8Q4"/>
<evidence type="ECO:0000313" key="2">
    <source>
        <dbReference type="EMBL" id="KVT47061.1"/>
    </source>
</evidence>
<proteinExistence type="predicted"/>
<protein>
    <submittedName>
        <fullName evidence="2">Uncharacterized protein</fullName>
    </submittedName>
</protein>
<sequence length="135" mass="14795">MCRQCEGQNLSAGLQFGIEPGNIGANLDNGAAAFHAENRCITRQHAERQHHILEIQRDSMNANADLVWIEAFMCRVDAAPPQARELSRVRDLQAHFSRRLRGRGDIDSDQSGNSPCCSVPSELSVGAKAGLAQRE</sequence>
<dbReference type="Proteomes" id="UP000056732">
    <property type="component" value="Unassembled WGS sequence"/>
</dbReference>
<evidence type="ECO:0000256" key="1">
    <source>
        <dbReference type="SAM" id="MobiDB-lite"/>
    </source>
</evidence>